<protein>
    <submittedName>
        <fullName evidence="1">Uncharacterized protein</fullName>
    </submittedName>
</protein>
<sequence>MSEIIPRPAGLSLAELAEALRACIWRQVEDELRFTIQAGAILNAGRAICESPSCGILGANPNIRFGKWVSETVSETPLARLDSRTASNYMAFARTFGHLPLSKAALVGRKHGYKLAHASERVKAAAIAKVEAGQRITPDDMSEWLDPPRRDPAIAAPVQPAPRAEAVSRPAAVVSKSDWPARLTAKQHAEMQADWTVWDYGYPPEYDGDYSFEEFVWLETEARRLATENEALRAEIAHLKASTGH</sequence>
<gene>
    <name evidence="1" type="ORF">RM190_00515</name>
</gene>
<dbReference type="RefSeq" id="WP_311757428.1">
    <property type="nucleotide sequence ID" value="NZ_JAVRQI010000001.1"/>
</dbReference>
<name>A0ABU3E7X3_9RHOB</name>
<evidence type="ECO:0000313" key="2">
    <source>
        <dbReference type="Proteomes" id="UP001251085"/>
    </source>
</evidence>
<dbReference type="EMBL" id="JAVRQI010000001">
    <property type="protein sequence ID" value="MDT1060315.1"/>
    <property type="molecule type" value="Genomic_DNA"/>
</dbReference>
<evidence type="ECO:0000313" key="1">
    <source>
        <dbReference type="EMBL" id="MDT1060315.1"/>
    </source>
</evidence>
<proteinExistence type="predicted"/>
<dbReference type="Proteomes" id="UP001251085">
    <property type="component" value="Unassembled WGS sequence"/>
</dbReference>
<keyword evidence="2" id="KW-1185">Reference proteome</keyword>
<comment type="caution">
    <text evidence="1">The sequence shown here is derived from an EMBL/GenBank/DDBJ whole genome shotgun (WGS) entry which is preliminary data.</text>
</comment>
<organism evidence="1 2">
    <name type="scientific">Paracoccus broussonetiae</name>
    <dbReference type="NCBI Taxonomy" id="3075834"/>
    <lineage>
        <taxon>Bacteria</taxon>
        <taxon>Pseudomonadati</taxon>
        <taxon>Pseudomonadota</taxon>
        <taxon>Alphaproteobacteria</taxon>
        <taxon>Rhodobacterales</taxon>
        <taxon>Paracoccaceae</taxon>
        <taxon>Paracoccus</taxon>
    </lineage>
</organism>
<accession>A0ABU3E7X3</accession>
<reference evidence="2" key="1">
    <citation type="submission" date="2023-07" db="EMBL/GenBank/DDBJ databases">
        <title>Characterization of two Paracoccaceae strains isolated from Phycosphere and proposal of Xinfangfangia lacusdiani sp. nov.</title>
        <authorList>
            <person name="Deng Y."/>
            <person name="Zhang Y.Q."/>
        </authorList>
    </citation>
    <scope>NUCLEOTIDE SEQUENCE [LARGE SCALE GENOMIC DNA]</scope>
    <source>
        <strain evidence="2">CPCC 101403</strain>
    </source>
</reference>